<sequence length="154" mass="17207">MSDDRQEQIINELKVAYWMEIETVMSYLANSTNLDGVRAEEIKKALAADVQEELGHAQVLARRIKTIGGKVPGSKEFAATQSSLQPPEDNTDVISVIKGVIAAEDSAIAQYKKLIELCDGVDYVTQDLCITSLADEEEHRRNFLGFLTEYEKNR</sequence>
<dbReference type="GO" id="GO:0005829">
    <property type="term" value="C:cytosol"/>
    <property type="evidence" value="ECO:0007669"/>
    <property type="project" value="TreeGrafter"/>
</dbReference>
<organism evidence="4 5">
    <name type="scientific">Maioricimonas rarisocia</name>
    <dbReference type="NCBI Taxonomy" id="2528026"/>
    <lineage>
        <taxon>Bacteria</taxon>
        <taxon>Pseudomonadati</taxon>
        <taxon>Planctomycetota</taxon>
        <taxon>Planctomycetia</taxon>
        <taxon>Planctomycetales</taxon>
        <taxon>Planctomycetaceae</taxon>
        <taxon>Maioricimonas</taxon>
    </lineage>
</organism>
<dbReference type="EMBL" id="CP036275">
    <property type="protein sequence ID" value="QDU40622.1"/>
    <property type="molecule type" value="Genomic_DNA"/>
</dbReference>
<dbReference type="PANTHER" id="PTHR30295">
    <property type="entry name" value="BACTERIOFERRITIN"/>
    <property type="match status" value="1"/>
</dbReference>
<dbReference type="OrthoDB" id="271860at2"/>
<dbReference type="InterPro" id="IPR012347">
    <property type="entry name" value="Ferritin-like"/>
</dbReference>
<dbReference type="RefSeq" id="WP_145371897.1">
    <property type="nucleotide sequence ID" value="NZ_CP036275.1"/>
</dbReference>
<proteinExistence type="predicted"/>
<dbReference type="AlphaFoldDB" id="A0A517ZDR2"/>
<evidence type="ECO:0000313" key="4">
    <source>
        <dbReference type="EMBL" id="QDU40622.1"/>
    </source>
</evidence>
<keyword evidence="5" id="KW-1185">Reference proteome</keyword>
<dbReference type="InterPro" id="IPR009040">
    <property type="entry name" value="Ferritin-like_diiron"/>
</dbReference>
<keyword evidence="1" id="KW-0409">Iron storage</keyword>
<dbReference type="GO" id="GO:0006879">
    <property type="term" value="P:intracellular iron ion homeostasis"/>
    <property type="evidence" value="ECO:0007669"/>
    <property type="project" value="UniProtKB-KW"/>
</dbReference>
<keyword evidence="2" id="KW-0408">Iron</keyword>
<evidence type="ECO:0000259" key="3">
    <source>
        <dbReference type="PROSITE" id="PS50905"/>
    </source>
</evidence>
<name>A0A517ZDR2_9PLAN</name>
<dbReference type="GO" id="GO:0004322">
    <property type="term" value="F:ferroxidase activity"/>
    <property type="evidence" value="ECO:0007669"/>
    <property type="project" value="TreeGrafter"/>
</dbReference>
<dbReference type="GO" id="GO:0020037">
    <property type="term" value="F:heme binding"/>
    <property type="evidence" value="ECO:0007669"/>
    <property type="project" value="TreeGrafter"/>
</dbReference>
<evidence type="ECO:0000256" key="2">
    <source>
        <dbReference type="ARBA" id="ARBA00023004"/>
    </source>
</evidence>
<feature type="domain" description="Ferritin-like diiron" evidence="3">
    <location>
        <begin position="3"/>
        <end position="154"/>
    </location>
</feature>
<dbReference type="Pfam" id="PF00210">
    <property type="entry name" value="Ferritin"/>
    <property type="match status" value="1"/>
</dbReference>
<dbReference type="Proteomes" id="UP000320496">
    <property type="component" value="Chromosome"/>
</dbReference>
<dbReference type="KEGG" id="mri:Mal4_49800"/>
<protein>
    <submittedName>
        <fullName evidence="4">Ferritin-like domain protein</fullName>
    </submittedName>
</protein>
<dbReference type="PROSITE" id="PS50905">
    <property type="entry name" value="FERRITIN_LIKE"/>
    <property type="match status" value="1"/>
</dbReference>
<dbReference type="InterPro" id="IPR008331">
    <property type="entry name" value="Ferritin_DPS_dom"/>
</dbReference>
<evidence type="ECO:0000256" key="1">
    <source>
        <dbReference type="ARBA" id="ARBA00022434"/>
    </source>
</evidence>
<dbReference type="GO" id="GO:0008199">
    <property type="term" value="F:ferric iron binding"/>
    <property type="evidence" value="ECO:0007669"/>
    <property type="project" value="InterPro"/>
</dbReference>
<dbReference type="PANTHER" id="PTHR30295:SF1">
    <property type="entry name" value="DNA PROTECTION DURING STARVATION PROTEIN"/>
    <property type="match status" value="1"/>
</dbReference>
<reference evidence="4 5" key="1">
    <citation type="submission" date="2019-02" db="EMBL/GenBank/DDBJ databases">
        <title>Deep-cultivation of Planctomycetes and their phenomic and genomic characterization uncovers novel biology.</title>
        <authorList>
            <person name="Wiegand S."/>
            <person name="Jogler M."/>
            <person name="Boedeker C."/>
            <person name="Pinto D."/>
            <person name="Vollmers J."/>
            <person name="Rivas-Marin E."/>
            <person name="Kohn T."/>
            <person name="Peeters S.H."/>
            <person name="Heuer A."/>
            <person name="Rast P."/>
            <person name="Oberbeckmann S."/>
            <person name="Bunk B."/>
            <person name="Jeske O."/>
            <person name="Meyerdierks A."/>
            <person name="Storesund J.E."/>
            <person name="Kallscheuer N."/>
            <person name="Luecker S."/>
            <person name="Lage O.M."/>
            <person name="Pohl T."/>
            <person name="Merkel B.J."/>
            <person name="Hornburger P."/>
            <person name="Mueller R.-W."/>
            <person name="Bruemmer F."/>
            <person name="Labrenz M."/>
            <person name="Spormann A.M."/>
            <person name="Op den Camp H."/>
            <person name="Overmann J."/>
            <person name="Amann R."/>
            <person name="Jetten M.S.M."/>
            <person name="Mascher T."/>
            <person name="Medema M.H."/>
            <person name="Devos D.P."/>
            <person name="Kaster A.-K."/>
            <person name="Ovreas L."/>
            <person name="Rohde M."/>
            <person name="Galperin M.Y."/>
            <person name="Jogler C."/>
        </authorList>
    </citation>
    <scope>NUCLEOTIDE SEQUENCE [LARGE SCALE GENOMIC DNA]</scope>
    <source>
        <strain evidence="4 5">Mal4</strain>
    </source>
</reference>
<gene>
    <name evidence="4" type="ORF">Mal4_49800</name>
</gene>
<accession>A0A517ZDR2</accession>
<evidence type="ECO:0000313" key="5">
    <source>
        <dbReference type="Proteomes" id="UP000320496"/>
    </source>
</evidence>
<dbReference type="SUPFAM" id="SSF47240">
    <property type="entry name" value="Ferritin-like"/>
    <property type="match status" value="1"/>
</dbReference>
<dbReference type="InterPro" id="IPR009078">
    <property type="entry name" value="Ferritin-like_SF"/>
</dbReference>
<dbReference type="Gene3D" id="1.20.1260.10">
    <property type="match status" value="1"/>
</dbReference>